<keyword evidence="3" id="KW-1185">Reference proteome</keyword>
<reference evidence="3" key="1">
    <citation type="submission" date="2019-03" db="EMBL/GenBank/DDBJ databases">
        <title>Snf2 controls pulcherriminic acid biosynthesis and connects pigmentation and antifungal activity of the yeast Metschnikowia pulcherrima.</title>
        <authorList>
            <person name="Gore-Lloyd D."/>
            <person name="Sumann I."/>
            <person name="Brachmann A.O."/>
            <person name="Schneeberger K."/>
            <person name="Ortiz-Merino R.A."/>
            <person name="Moreno-Beltran M."/>
            <person name="Schlaefli M."/>
            <person name="Kirner P."/>
            <person name="Santos Kron A."/>
            <person name="Wolfe K.H."/>
            <person name="Piel J."/>
            <person name="Ahrens C.H."/>
            <person name="Henk D."/>
            <person name="Freimoser F.M."/>
        </authorList>
    </citation>
    <scope>NUCLEOTIDE SEQUENCE [LARGE SCALE GENOMIC DNA]</scope>
    <source>
        <strain evidence="3">APC 1.2</strain>
    </source>
</reference>
<sequence>MKHTTQFIIFVFALIASSLAGQIATADSSCYLTEDKHLVKEVEVRLNWLFYFLKKHTNASRFDKDGFRVLETALSLEINSLDTVIGQMPLCKHLSHRLSFASHMLQVMRDSAEYLEKYTGNESDARVMRYVIELNVQLLALRNAYGMPDTQREGYSEDVSAHVRNLHAVRELFEQLQNVDFTVSIMFYTLFDRALETLKVYAWHLRLPAGSM</sequence>
<evidence type="ECO:0000313" key="3">
    <source>
        <dbReference type="Proteomes" id="UP000292447"/>
    </source>
</evidence>
<dbReference type="Proteomes" id="UP000292447">
    <property type="component" value="Chromosome II"/>
</dbReference>
<evidence type="ECO:0000313" key="2">
    <source>
        <dbReference type="EMBL" id="QBM87844.1"/>
    </source>
</evidence>
<dbReference type="AlphaFoldDB" id="A0A4P6XQ41"/>
<gene>
    <name evidence="2" type="ORF">METSCH_B10570</name>
</gene>
<feature type="chain" id="PRO_5020463146" evidence="1">
    <location>
        <begin position="21"/>
        <end position="212"/>
    </location>
</feature>
<dbReference type="EMBL" id="CP034457">
    <property type="protein sequence ID" value="QBM87844.1"/>
    <property type="molecule type" value="Genomic_DNA"/>
</dbReference>
<evidence type="ECO:0000256" key="1">
    <source>
        <dbReference type="SAM" id="SignalP"/>
    </source>
</evidence>
<name>A0A4P6XQ41_9ASCO</name>
<keyword evidence="1" id="KW-0732">Signal</keyword>
<organism evidence="2 3">
    <name type="scientific">Metschnikowia aff. pulcherrima</name>
    <dbReference type="NCBI Taxonomy" id="2163413"/>
    <lineage>
        <taxon>Eukaryota</taxon>
        <taxon>Fungi</taxon>
        <taxon>Dikarya</taxon>
        <taxon>Ascomycota</taxon>
        <taxon>Saccharomycotina</taxon>
        <taxon>Pichiomycetes</taxon>
        <taxon>Metschnikowiaceae</taxon>
        <taxon>Metschnikowia</taxon>
    </lineage>
</organism>
<accession>A0A4P6XQ41</accession>
<proteinExistence type="predicted"/>
<feature type="signal peptide" evidence="1">
    <location>
        <begin position="1"/>
        <end position="20"/>
    </location>
</feature>
<protein>
    <submittedName>
        <fullName evidence="2">Uncharacterized protein</fullName>
    </submittedName>
</protein>